<dbReference type="Gene3D" id="3.30.70.100">
    <property type="match status" value="1"/>
</dbReference>
<dbReference type="Proteomes" id="UP000019102">
    <property type="component" value="Unassembled WGS sequence"/>
</dbReference>
<dbReference type="AlphaFoldDB" id="W4VHD0"/>
<accession>W4VHD0</accession>
<dbReference type="PROSITE" id="PS50846">
    <property type="entry name" value="HMA_2"/>
    <property type="match status" value="1"/>
</dbReference>
<dbReference type="SUPFAM" id="SSF55008">
    <property type="entry name" value="HMA, heavy metal-associated domain"/>
    <property type="match status" value="1"/>
</dbReference>
<feature type="domain" description="HMA" evidence="1">
    <location>
        <begin position="4"/>
        <end position="67"/>
    </location>
</feature>
<dbReference type="InterPro" id="IPR036163">
    <property type="entry name" value="HMA_dom_sf"/>
</dbReference>
<organism evidence="2 3">
    <name type="scientific">Gracilibacillus boraciitolerans JCM 21714</name>
    <dbReference type="NCBI Taxonomy" id="1298598"/>
    <lineage>
        <taxon>Bacteria</taxon>
        <taxon>Bacillati</taxon>
        <taxon>Bacillota</taxon>
        <taxon>Bacilli</taxon>
        <taxon>Bacillales</taxon>
        <taxon>Bacillaceae</taxon>
        <taxon>Gracilibacillus</taxon>
    </lineage>
</organism>
<protein>
    <submittedName>
        <fullName evidence="2">Lead, cadmium, zinc and mercury transporting ATPase</fullName>
    </submittedName>
</protein>
<dbReference type="CDD" id="cd00371">
    <property type="entry name" value="HMA"/>
    <property type="match status" value="1"/>
</dbReference>
<gene>
    <name evidence="2" type="ORF">JCM21714_1824</name>
</gene>
<dbReference type="InterPro" id="IPR027256">
    <property type="entry name" value="P-typ_ATPase_IB"/>
</dbReference>
<dbReference type="GO" id="GO:0019829">
    <property type="term" value="F:ATPase-coupled monoatomic cation transmembrane transporter activity"/>
    <property type="evidence" value="ECO:0007669"/>
    <property type="project" value="InterPro"/>
</dbReference>
<keyword evidence="3" id="KW-1185">Reference proteome</keyword>
<sequence>MEENKNVYRLQGLSCTNCAAKFEKNIRDIPSVEDVQLNFGASKLTVQGNASVEQLEQAGGHLMELKFDLKERKDLKKRIFLA</sequence>
<reference evidence="2 3" key="1">
    <citation type="journal article" date="2014" name="Genome Announc.">
        <title>Draft Genome Sequence of the Boron-Tolerant and Moderately Halotolerant Bacterium Gracilibacillus boraciitolerans JCM 21714T.</title>
        <authorList>
            <person name="Ahmed I."/>
            <person name="Oshima K."/>
            <person name="Suda W."/>
            <person name="Kitamura K."/>
            <person name="Iida T."/>
            <person name="Ohmori Y."/>
            <person name="Fujiwara T."/>
            <person name="Hattori M."/>
            <person name="Ohkuma M."/>
        </authorList>
    </citation>
    <scope>NUCLEOTIDE SEQUENCE [LARGE SCALE GENOMIC DNA]</scope>
    <source>
        <strain evidence="2 3">JCM 21714</strain>
    </source>
</reference>
<comment type="caution">
    <text evidence="2">The sequence shown here is derived from an EMBL/GenBank/DDBJ whole genome shotgun (WGS) entry which is preliminary data.</text>
</comment>
<dbReference type="GO" id="GO:0046872">
    <property type="term" value="F:metal ion binding"/>
    <property type="evidence" value="ECO:0007669"/>
    <property type="project" value="InterPro"/>
</dbReference>
<dbReference type="eggNOG" id="COG2608">
    <property type="taxonomic scope" value="Bacteria"/>
</dbReference>
<evidence type="ECO:0000259" key="1">
    <source>
        <dbReference type="PROSITE" id="PS50846"/>
    </source>
</evidence>
<dbReference type="GO" id="GO:0016020">
    <property type="term" value="C:membrane"/>
    <property type="evidence" value="ECO:0007669"/>
    <property type="project" value="InterPro"/>
</dbReference>
<name>W4VHD0_9BACI</name>
<dbReference type="Pfam" id="PF00403">
    <property type="entry name" value="HMA"/>
    <property type="match status" value="1"/>
</dbReference>
<dbReference type="STRING" id="1298598.JCM21714_1824"/>
<dbReference type="InterPro" id="IPR006121">
    <property type="entry name" value="HMA_dom"/>
</dbReference>
<proteinExistence type="predicted"/>
<dbReference type="EMBL" id="BAVS01000007">
    <property type="protein sequence ID" value="GAE92805.1"/>
    <property type="molecule type" value="Genomic_DNA"/>
</dbReference>
<evidence type="ECO:0000313" key="3">
    <source>
        <dbReference type="Proteomes" id="UP000019102"/>
    </source>
</evidence>
<dbReference type="PRINTS" id="PR00941">
    <property type="entry name" value="CDATPASE"/>
</dbReference>
<evidence type="ECO:0000313" key="2">
    <source>
        <dbReference type="EMBL" id="GAE92805.1"/>
    </source>
</evidence>